<dbReference type="EMBL" id="BPLR01005697">
    <property type="protein sequence ID" value="GIY04321.1"/>
    <property type="molecule type" value="Genomic_DNA"/>
</dbReference>
<reference evidence="1 2" key="1">
    <citation type="submission" date="2021-06" db="EMBL/GenBank/DDBJ databases">
        <title>Caerostris extrusa draft genome.</title>
        <authorList>
            <person name="Kono N."/>
            <person name="Arakawa K."/>
        </authorList>
    </citation>
    <scope>NUCLEOTIDE SEQUENCE [LARGE SCALE GENOMIC DNA]</scope>
</reference>
<protein>
    <submittedName>
        <fullName evidence="1">Uncharacterized protein</fullName>
    </submittedName>
</protein>
<comment type="caution">
    <text evidence="1">The sequence shown here is derived from an EMBL/GenBank/DDBJ whole genome shotgun (WGS) entry which is preliminary data.</text>
</comment>
<evidence type="ECO:0000313" key="2">
    <source>
        <dbReference type="Proteomes" id="UP001054945"/>
    </source>
</evidence>
<dbReference type="AlphaFoldDB" id="A0AAV4Q5D5"/>
<organism evidence="1 2">
    <name type="scientific">Caerostris extrusa</name>
    <name type="common">Bark spider</name>
    <name type="synonym">Caerostris bankana</name>
    <dbReference type="NCBI Taxonomy" id="172846"/>
    <lineage>
        <taxon>Eukaryota</taxon>
        <taxon>Metazoa</taxon>
        <taxon>Ecdysozoa</taxon>
        <taxon>Arthropoda</taxon>
        <taxon>Chelicerata</taxon>
        <taxon>Arachnida</taxon>
        <taxon>Araneae</taxon>
        <taxon>Araneomorphae</taxon>
        <taxon>Entelegynae</taxon>
        <taxon>Araneoidea</taxon>
        <taxon>Araneidae</taxon>
        <taxon>Caerostris</taxon>
    </lineage>
</organism>
<name>A0AAV4Q5D5_CAEEX</name>
<sequence>MLGEEGGLLGTFPPFHSSSVRTCSYWRGGEQRRIGRYNPIVTDMANIPTQMQISHPGFNKIPPPPSIFTLSPPLWCIFYRSRNSCSPEVSSARMNGEFFFPAHHPSTLPLVFYLDWNAIIMELQSNRMQKSRRAKSFVSNAFGINIGLEQVSVGGKVTKAHETQVFMLTVVALSNVNGLRLLQQRTL</sequence>
<keyword evidence="2" id="KW-1185">Reference proteome</keyword>
<dbReference type="Proteomes" id="UP001054945">
    <property type="component" value="Unassembled WGS sequence"/>
</dbReference>
<accession>A0AAV4Q5D5</accession>
<gene>
    <name evidence="1" type="ORF">CEXT_263751</name>
</gene>
<proteinExistence type="predicted"/>
<evidence type="ECO:0000313" key="1">
    <source>
        <dbReference type="EMBL" id="GIY04321.1"/>
    </source>
</evidence>